<dbReference type="EMBL" id="LAZR01064177">
    <property type="protein sequence ID" value="KKK58036.1"/>
    <property type="molecule type" value="Genomic_DNA"/>
</dbReference>
<evidence type="ECO:0000313" key="1">
    <source>
        <dbReference type="EMBL" id="KKK58036.1"/>
    </source>
</evidence>
<organism evidence="1">
    <name type="scientific">marine sediment metagenome</name>
    <dbReference type="NCBI Taxonomy" id="412755"/>
    <lineage>
        <taxon>unclassified sequences</taxon>
        <taxon>metagenomes</taxon>
        <taxon>ecological metagenomes</taxon>
    </lineage>
</organism>
<accession>A0A0F8ZDC9</accession>
<dbReference type="AlphaFoldDB" id="A0A0F8ZDC9"/>
<proteinExistence type="predicted"/>
<gene>
    <name evidence="1" type="ORF">LCGC14_3048440</name>
</gene>
<sequence>MRPLFQLSTRKYKEEISLVKKAMSELEGICNVKDGCIISEPFNRAGWTFFNIQLSPDLTSVIETSGMMEGALGYRIAEQLKNFLGHFLESRGIQARIEKIDY</sequence>
<name>A0A0F8ZDC9_9ZZZZ</name>
<protein>
    <submittedName>
        <fullName evidence="1">Uncharacterized protein</fullName>
    </submittedName>
</protein>
<reference evidence="1" key="1">
    <citation type="journal article" date="2015" name="Nature">
        <title>Complex archaea that bridge the gap between prokaryotes and eukaryotes.</title>
        <authorList>
            <person name="Spang A."/>
            <person name="Saw J.H."/>
            <person name="Jorgensen S.L."/>
            <person name="Zaremba-Niedzwiedzka K."/>
            <person name="Martijn J."/>
            <person name="Lind A.E."/>
            <person name="van Eijk R."/>
            <person name="Schleper C."/>
            <person name="Guy L."/>
            <person name="Ettema T.J."/>
        </authorList>
    </citation>
    <scope>NUCLEOTIDE SEQUENCE</scope>
</reference>
<comment type="caution">
    <text evidence="1">The sequence shown here is derived from an EMBL/GenBank/DDBJ whole genome shotgun (WGS) entry which is preliminary data.</text>
</comment>